<dbReference type="GO" id="GO:0016301">
    <property type="term" value="F:kinase activity"/>
    <property type="evidence" value="ECO:0007669"/>
    <property type="project" value="UniProtKB-KW"/>
</dbReference>
<feature type="region of interest" description="Disordered" evidence="1">
    <location>
        <begin position="63"/>
        <end position="97"/>
    </location>
</feature>
<name>A0A7W8BMG3_9ACTN</name>
<accession>A0A7W8BMG3</accession>
<evidence type="ECO:0000256" key="1">
    <source>
        <dbReference type="SAM" id="MobiDB-lite"/>
    </source>
</evidence>
<sequence length="97" mass="10285">MNSAEEIEVAAWYLEDLTDTAILLVPELVANAVNHTNSRVVRVVGTRPSARFVRIGVVDRARVLPEPAKPSGDSHGPPGDLSPSAGTSRGTTRPARS</sequence>
<organism evidence="2 3">
    <name type="scientific">Streptomyces griseoloalbus</name>
    <dbReference type="NCBI Taxonomy" id="67303"/>
    <lineage>
        <taxon>Bacteria</taxon>
        <taxon>Bacillati</taxon>
        <taxon>Actinomycetota</taxon>
        <taxon>Actinomycetes</taxon>
        <taxon>Kitasatosporales</taxon>
        <taxon>Streptomycetaceae</taxon>
        <taxon>Streptomyces</taxon>
    </lineage>
</organism>
<protein>
    <submittedName>
        <fullName evidence="2">Signal transduction histidine kinase</fullName>
    </submittedName>
</protein>
<dbReference type="Proteomes" id="UP000568022">
    <property type="component" value="Unassembled WGS sequence"/>
</dbReference>
<keyword evidence="2" id="KW-0418">Kinase</keyword>
<comment type="caution">
    <text evidence="2">The sequence shown here is derived from an EMBL/GenBank/DDBJ whole genome shotgun (WGS) entry which is preliminary data.</text>
</comment>
<proteinExistence type="predicted"/>
<dbReference type="AlphaFoldDB" id="A0A7W8BMG3"/>
<dbReference type="EMBL" id="JACHJE010000006">
    <property type="protein sequence ID" value="MBB5126157.1"/>
    <property type="molecule type" value="Genomic_DNA"/>
</dbReference>
<reference evidence="2 3" key="1">
    <citation type="submission" date="2020-08" db="EMBL/GenBank/DDBJ databases">
        <title>Genomic Encyclopedia of Type Strains, Phase III (KMG-III): the genomes of soil and plant-associated and newly described type strains.</title>
        <authorList>
            <person name="Whitman W."/>
        </authorList>
    </citation>
    <scope>NUCLEOTIDE SEQUENCE [LARGE SCALE GENOMIC DNA]</scope>
    <source>
        <strain evidence="2 3">CECT 3226</strain>
    </source>
</reference>
<evidence type="ECO:0000313" key="2">
    <source>
        <dbReference type="EMBL" id="MBB5126157.1"/>
    </source>
</evidence>
<gene>
    <name evidence="2" type="ORF">FHS32_002894</name>
</gene>
<keyword evidence="2" id="KW-0808">Transferase</keyword>
<evidence type="ECO:0000313" key="3">
    <source>
        <dbReference type="Proteomes" id="UP000568022"/>
    </source>
</evidence>
<dbReference type="Gene3D" id="3.30.565.10">
    <property type="entry name" value="Histidine kinase-like ATPase, C-terminal domain"/>
    <property type="match status" value="1"/>
</dbReference>
<keyword evidence="3" id="KW-1185">Reference proteome</keyword>
<dbReference type="InterPro" id="IPR036890">
    <property type="entry name" value="HATPase_C_sf"/>
</dbReference>